<reference evidence="2 3" key="1">
    <citation type="submission" date="2019-04" db="EMBL/GenBank/DDBJ databases">
        <title>An improved genome assembly and genetic linkage map for asparagus bean, Vigna unguiculata ssp. sesquipedialis.</title>
        <authorList>
            <person name="Xia Q."/>
            <person name="Zhang R."/>
            <person name="Dong Y."/>
        </authorList>
    </citation>
    <scope>NUCLEOTIDE SEQUENCE [LARGE SCALE GENOMIC DNA]</scope>
    <source>
        <tissue evidence="2">Leaf</tissue>
    </source>
</reference>
<sequence>MTNGKVRKMGLALKLKSFNVKLRTKLGTQIEGNAKDAESRYGLHYYGVGKDDDGGSADHTATVSPSHFGDGDEEFGNAEEEIVGDV</sequence>
<keyword evidence="3" id="KW-1185">Reference proteome</keyword>
<protein>
    <submittedName>
        <fullName evidence="2">Uncharacterized protein</fullName>
    </submittedName>
</protein>
<gene>
    <name evidence="2" type="ORF">DEO72_LG4g419</name>
</gene>
<feature type="region of interest" description="Disordered" evidence="1">
    <location>
        <begin position="51"/>
        <end position="86"/>
    </location>
</feature>
<dbReference type="AlphaFoldDB" id="A0A4D6LN70"/>
<accession>A0A4D6LN70</accession>
<evidence type="ECO:0000313" key="2">
    <source>
        <dbReference type="EMBL" id="QCD89474.1"/>
    </source>
</evidence>
<dbReference type="Proteomes" id="UP000501690">
    <property type="component" value="Linkage Group LG4"/>
</dbReference>
<name>A0A4D6LN70_VIGUN</name>
<evidence type="ECO:0000313" key="3">
    <source>
        <dbReference type="Proteomes" id="UP000501690"/>
    </source>
</evidence>
<feature type="compositionally biased region" description="Acidic residues" evidence="1">
    <location>
        <begin position="71"/>
        <end position="86"/>
    </location>
</feature>
<proteinExistence type="predicted"/>
<dbReference type="EMBL" id="CP039348">
    <property type="protein sequence ID" value="QCD89474.1"/>
    <property type="molecule type" value="Genomic_DNA"/>
</dbReference>
<organism evidence="2 3">
    <name type="scientific">Vigna unguiculata</name>
    <name type="common">Cowpea</name>
    <dbReference type="NCBI Taxonomy" id="3917"/>
    <lineage>
        <taxon>Eukaryota</taxon>
        <taxon>Viridiplantae</taxon>
        <taxon>Streptophyta</taxon>
        <taxon>Embryophyta</taxon>
        <taxon>Tracheophyta</taxon>
        <taxon>Spermatophyta</taxon>
        <taxon>Magnoliopsida</taxon>
        <taxon>eudicotyledons</taxon>
        <taxon>Gunneridae</taxon>
        <taxon>Pentapetalae</taxon>
        <taxon>rosids</taxon>
        <taxon>fabids</taxon>
        <taxon>Fabales</taxon>
        <taxon>Fabaceae</taxon>
        <taxon>Papilionoideae</taxon>
        <taxon>50 kb inversion clade</taxon>
        <taxon>NPAAA clade</taxon>
        <taxon>indigoferoid/millettioid clade</taxon>
        <taxon>Phaseoleae</taxon>
        <taxon>Vigna</taxon>
    </lineage>
</organism>
<evidence type="ECO:0000256" key="1">
    <source>
        <dbReference type="SAM" id="MobiDB-lite"/>
    </source>
</evidence>